<dbReference type="Gene3D" id="3.30.70.120">
    <property type="match status" value="1"/>
</dbReference>
<feature type="transmembrane region" description="Helical" evidence="6">
    <location>
        <begin position="74"/>
        <end position="93"/>
    </location>
</feature>
<dbReference type="InterPro" id="IPR019264">
    <property type="entry name" value="DUF2179"/>
</dbReference>
<reference evidence="8 9" key="1">
    <citation type="journal article" date="2020" name="New Microbes New Infect">
        <title>Sellimonas caecigallum sp. nov., description and genome sequence of a new member of the Sellimonas genus isolated from the cecum of feral chicken.</title>
        <authorList>
            <person name="Wongkuna S."/>
            <person name="Ghimire S."/>
            <person name="Antony L."/>
            <person name="Chankhamhaengdecha S."/>
            <person name="Janvilisri T."/>
            <person name="Scaria J."/>
        </authorList>
    </citation>
    <scope>NUCLEOTIDE SEQUENCE [LARGE SCALE GENOMIC DNA]</scope>
    <source>
        <strain evidence="8 9">SW451</strain>
    </source>
</reference>
<keyword evidence="4 6" id="KW-1133">Transmembrane helix</keyword>
<feature type="transmembrane region" description="Helical" evidence="6">
    <location>
        <begin position="105"/>
        <end position="124"/>
    </location>
</feature>
<evidence type="ECO:0000256" key="6">
    <source>
        <dbReference type="SAM" id="Phobius"/>
    </source>
</evidence>
<keyword evidence="3 6" id="KW-0812">Transmembrane</keyword>
<evidence type="ECO:0000256" key="2">
    <source>
        <dbReference type="ARBA" id="ARBA00022475"/>
    </source>
</evidence>
<comment type="caution">
    <text evidence="8">The sequence shown here is derived from an EMBL/GenBank/DDBJ whole genome shotgun (WGS) entry which is preliminary data.</text>
</comment>
<dbReference type="PANTHER" id="PTHR33545:SF5">
    <property type="entry name" value="UPF0750 MEMBRANE PROTEIN YITT"/>
    <property type="match status" value="1"/>
</dbReference>
<dbReference type="Pfam" id="PF02588">
    <property type="entry name" value="YitT_membrane"/>
    <property type="match status" value="1"/>
</dbReference>
<evidence type="ECO:0000256" key="3">
    <source>
        <dbReference type="ARBA" id="ARBA00022692"/>
    </source>
</evidence>
<dbReference type="Pfam" id="PF10035">
    <property type="entry name" value="DUF2179"/>
    <property type="match status" value="1"/>
</dbReference>
<feature type="domain" description="DUF2179" evidence="7">
    <location>
        <begin position="220"/>
        <end position="272"/>
    </location>
</feature>
<accession>A0ABS7L5L7</accession>
<evidence type="ECO:0000313" key="9">
    <source>
        <dbReference type="Proteomes" id="UP000779049"/>
    </source>
</evidence>
<feature type="transmembrane region" description="Helical" evidence="6">
    <location>
        <begin position="171"/>
        <end position="190"/>
    </location>
</feature>
<dbReference type="InterPro" id="IPR015867">
    <property type="entry name" value="N-reg_PII/ATP_PRibTrfase_C"/>
</dbReference>
<dbReference type="EMBL" id="VIRV01000004">
    <property type="protein sequence ID" value="MBY0758346.1"/>
    <property type="molecule type" value="Genomic_DNA"/>
</dbReference>
<dbReference type="PIRSF" id="PIRSF006483">
    <property type="entry name" value="Membrane_protein_YitT"/>
    <property type="match status" value="1"/>
</dbReference>
<name>A0ABS7L5L7_9FIRM</name>
<feature type="transmembrane region" description="Helical" evidence="6">
    <location>
        <begin position="47"/>
        <end position="69"/>
    </location>
</feature>
<evidence type="ECO:0000256" key="1">
    <source>
        <dbReference type="ARBA" id="ARBA00004651"/>
    </source>
</evidence>
<evidence type="ECO:0000259" key="7">
    <source>
        <dbReference type="Pfam" id="PF10035"/>
    </source>
</evidence>
<keyword evidence="2" id="KW-1003">Cell membrane</keyword>
<organism evidence="8 9">
    <name type="scientific">Sellimonas caecigallum</name>
    <dbReference type="NCBI Taxonomy" id="2592333"/>
    <lineage>
        <taxon>Bacteria</taxon>
        <taxon>Bacillati</taxon>
        <taxon>Bacillota</taxon>
        <taxon>Clostridia</taxon>
        <taxon>Lachnospirales</taxon>
        <taxon>Lachnospiraceae</taxon>
        <taxon>Sellimonas</taxon>
    </lineage>
</organism>
<gene>
    <name evidence="8" type="ORF">FLB61_04435</name>
</gene>
<protein>
    <submittedName>
        <fullName evidence="8">YitT family protein</fullName>
    </submittedName>
</protein>
<evidence type="ECO:0000256" key="4">
    <source>
        <dbReference type="ARBA" id="ARBA00022989"/>
    </source>
</evidence>
<comment type="subcellular location">
    <subcellularLocation>
        <location evidence="1">Cell membrane</location>
        <topology evidence="1">Multi-pass membrane protein</topology>
    </subcellularLocation>
</comment>
<evidence type="ECO:0000313" key="8">
    <source>
        <dbReference type="EMBL" id="MBY0758346.1"/>
    </source>
</evidence>
<evidence type="ECO:0000256" key="5">
    <source>
        <dbReference type="ARBA" id="ARBA00023136"/>
    </source>
</evidence>
<keyword evidence="5 6" id="KW-0472">Membrane</keyword>
<proteinExistence type="predicted"/>
<dbReference type="CDD" id="cd16380">
    <property type="entry name" value="YitT_C"/>
    <property type="match status" value="1"/>
</dbReference>
<dbReference type="InterPro" id="IPR051461">
    <property type="entry name" value="UPF0750_membrane"/>
</dbReference>
<sequence length="280" mass="30938">MKKKLASYIWIILGGAMTAAAFGLFVLPQEFVAGGVTGLSVILNSVIRLPLSWIVLSINILLFAVGWIFAGKEFIFKTLIMTFLFPLLLEFFSQIHLFQELAKDPFLSSLIAGCLLGIGSGMILRANGSSGGFDILGVVLNKKFGVPISVVMYVCDCTVILFQAVSKPILQTVYGIVVILCCSIMINKVITFGKSEVQLLIFSPQYEKIRTELLQTYDTGVTFLNAETGYMHKNTKVVLTVLPYRKISEVKKMIYSIDPTAFTVIDNIQYVGGRGYTIER</sequence>
<dbReference type="RefSeq" id="WP_221919497.1">
    <property type="nucleotide sequence ID" value="NZ_CP173660.1"/>
</dbReference>
<dbReference type="PANTHER" id="PTHR33545">
    <property type="entry name" value="UPF0750 MEMBRANE PROTEIN YITT-RELATED"/>
    <property type="match status" value="1"/>
</dbReference>
<dbReference type="InterPro" id="IPR003740">
    <property type="entry name" value="YitT"/>
</dbReference>
<feature type="transmembrane region" description="Helical" evidence="6">
    <location>
        <begin position="144"/>
        <end position="165"/>
    </location>
</feature>
<keyword evidence="9" id="KW-1185">Reference proteome</keyword>
<dbReference type="Proteomes" id="UP000779049">
    <property type="component" value="Unassembled WGS sequence"/>
</dbReference>
<feature type="transmembrane region" description="Helical" evidence="6">
    <location>
        <begin position="7"/>
        <end position="27"/>
    </location>
</feature>